<evidence type="ECO:0000313" key="2">
    <source>
        <dbReference type="Proteomes" id="UP001296706"/>
    </source>
</evidence>
<accession>A0ABX1RLD2</accession>
<dbReference type="EMBL" id="JAAXKY010000087">
    <property type="protein sequence ID" value="NMH80048.1"/>
    <property type="molecule type" value="Genomic_DNA"/>
</dbReference>
<dbReference type="Pfam" id="PF13671">
    <property type="entry name" value="AAA_33"/>
    <property type="match status" value="1"/>
</dbReference>
<dbReference type="InterPro" id="IPR027417">
    <property type="entry name" value="P-loop_NTPase"/>
</dbReference>
<keyword evidence="2" id="KW-1185">Reference proteome</keyword>
<sequence length="179" mass="19332">MSKTGSVLLLAGPAGAGKSTLAEAWAASRPLAAHVEVDKISEMITQGRIDPRDVADPRQPEQWETSVRATCALVRAFAERGVDVAVDDVLTPGPAEALWRPLLSGLPKILIVVLPTLHTCLARGTARPDKLVPEHLVRLQHDESATWPPHRHLDTTGESVETSARRLLHRAAACEAAWD</sequence>
<protein>
    <submittedName>
        <fullName evidence="1">AAA family ATPase</fullName>
    </submittedName>
</protein>
<reference evidence="1 2" key="1">
    <citation type="submission" date="2020-04" db="EMBL/GenBank/DDBJ databases">
        <authorList>
            <person name="Klaysubun C."/>
            <person name="Duangmal K."/>
            <person name="Lipun K."/>
        </authorList>
    </citation>
    <scope>NUCLEOTIDE SEQUENCE [LARGE SCALE GENOMIC DNA]</scope>
    <source>
        <strain evidence="1 2">JCM 11839</strain>
    </source>
</reference>
<dbReference type="Gene3D" id="3.40.50.300">
    <property type="entry name" value="P-loop containing nucleotide triphosphate hydrolases"/>
    <property type="match status" value="1"/>
</dbReference>
<dbReference type="RefSeq" id="WP_169398109.1">
    <property type="nucleotide sequence ID" value="NZ_BAAAJH010000001.1"/>
</dbReference>
<dbReference type="Proteomes" id="UP001296706">
    <property type="component" value="Unassembled WGS sequence"/>
</dbReference>
<organism evidence="1 2">
    <name type="scientific">Pseudonocardia xinjiangensis</name>
    <dbReference type="NCBI Taxonomy" id="75289"/>
    <lineage>
        <taxon>Bacteria</taxon>
        <taxon>Bacillati</taxon>
        <taxon>Actinomycetota</taxon>
        <taxon>Actinomycetes</taxon>
        <taxon>Pseudonocardiales</taxon>
        <taxon>Pseudonocardiaceae</taxon>
        <taxon>Pseudonocardia</taxon>
    </lineage>
</organism>
<name>A0ABX1RLD2_9PSEU</name>
<gene>
    <name evidence="1" type="ORF">HF577_23515</name>
</gene>
<dbReference type="SUPFAM" id="SSF52540">
    <property type="entry name" value="P-loop containing nucleoside triphosphate hydrolases"/>
    <property type="match status" value="1"/>
</dbReference>
<comment type="caution">
    <text evidence="1">The sequence shown here is derived from an EMBL/GenBank/DDBJ whole genome shotgun (WGS) entry which is preliminary data.</text>
</comment>
<evidence type="ECO:0000313" key="1">
    <source>
        <dbReference type="EMBL" id="NMH80048.1"/>
    </source>
</evidence>
<proteinExistence type="predicted"/>